<dbReference type="STRING" id="63057.A0A2P5EPE7"/>
<evidence type="ECO:0000313" key="2">
    <source>
        <dbReference type="EMBL" id="PON87382.1"/>
    </source>
</evidence>
<sequence>MPRRPLRHSRPLTFSSFARSIAQIASISSVQHPRHESTVQIKKLTPNCAGRGLMIKNMESKNDQIETSNDEEFDGVIQADFAFFDPKPDDFHGVKALLQIYLDDKQWDLTGFVDLILGQTTVGTVVKIEDDEENTIWSVEHKCIMELKEYLLTVCREKDFSTDLRSLLVEEAHNVGLLVSKHNTSLPDKLLPHLYDGLFDEVSWATEDEPTEEHRKSFCFKFYLVSCQIGKLKKTSQKKRQNNEEEILYRNPEDEIFHKSKNYRLMGLVMAVEAERIPTFRSELHSLIDDS</sequence>
<proteinExistence type="inferred from homology"/>
<dbReference type="FunCoup" id="A0A2P5EPE7">
    <property type="interactions" value="2695"/>
</dbReference>
<gene>
    <name evidence="2" type="ORF">TorRG33x02_168740</name>
</gene>
<name>A0A2P5EPE7_TREOI</name>
<dbReference type="PANTHER" id="PTHR13261:SF0">
    <property type="entry name" value="BRCA2 AND CDKN1A-INTERACTING PROTEIN"/>
    <property type="match status" value="1"/>
</dbReference>
<dbReference type="OrthoDB" id="27543at2759"/>
<comment type="caution">
    <text evidence="2">The sequence shown here is derived from an EMBL/GenBank/DDBJ whole genome shotgun (WGS) entry which is preliminary data.</text>
</comment>
<dbReference type="Pfam" id="PF13862">
    <property type="entry name" value="BCCIP"/>
    <property type="match status" value="1"/>
</dbReference>
<evidence type="ECO:0000256" key="1">
    <source>
        <dbReference type="ARBA" id="ARBA00006781"/>
    </source>
</evidence>
<dbReference type="AlphaFoldDB" id="A0A2P5EPE7"/>
<accession>A0A2P5EPE7</accession>
<evidence type="ECO:0000313" key="3">
    <source>
        <dbReference type="Proteomes" id="UP000237000"/>
    </source>
</evidence>
<dbReference type="EMBL" id="JXTC01000118">
    <property type="protein sequence ID" value="PON87382.1"/>
    <property type="molecule type" value="Genomic_DNA"/>
</dbReference>
<dbReference type="GO" id="GO:0005634">
    <property type="term" value="C:nucleus"/>
    <property type="evidence" value="ECO:0007669"/>
    <property type="project" value="TreeGrafter"/>
</dbReference>
<dbReference type="InParanoid" id="A0A2P5EPE7"/>
<dbReference type="PANTHER" id="PTHR13261">
    <property type="entry name" value="BRCA2 AND CDKN1A INTERACTING PROTEIN"/>
    <property type="match status" value="1"/>
</dbReference>
<keyword evidence="3" id="KW-1185">Reference proteome</keyword>
<reference evidence="3" key="1">
    <citation type="submission" date="2016-06" db="EMBL/GenBank/DDBJ databases">
        <title>Parallel loss of symbiosis genes in relatives of nitrogen-fixing non-legume Parasponia.</title>
        <authorList>
            <person name="Van Velzen R."/>
            <person name="Holmer R."/>
            <person name="Bu F."/>
            <person name="Rutten L."/>
            <person name="Van Zeijl A."/>
            <person name="Liu W."/>
            <person name="Santuari L."/>
            <person name="Cao Q."/>
            <person name="Sharma T."/>
            <person name="Shen D."/>
            <person name="Roswanjaya Y."/>
            <person name="Wardhani T."/>
            <person name="Kalhor M.S."/>
            <person name="Jansen J."/>
            <person name="Van den Hoogen J."/>
            <person name="Gungor B."/>
            <person name="Hartog M."/>
            <person name="Hontelez J."/>
            <person name="Verver J."/>
            <person name="Yang W.-C."/>
            <person name="Schijlen E."/>
            <person name="Repin R."/>
            <person name="Schilthuizen M."/>
            <person name="Schranz E."/>
            <person name="Heidstra R."/>
            <person name="Miyata K."/>
            <person name="Fedorova E."/>
            <person name="Kohlen W."/>
            <person name="Bisseling T."/>
            <person name="Smit S."/>
            <person name="Geurts R."/>
        </authorList>
    </citation>
    <scope>NUCLEOTIDE SEQUENCE [LARGE SCALE GENOMIC DNA]</scope>
    <source>
        <strain evidence="3">cv. RG33-2</strain>
    </source>
</reference>
<dbReference type="InterPro" id="IPR025602">
    <property type="entry name" value="BCP1_family"/>
</dbReference>
<comment type="similarity">
    <text evidence="1">Belongs to the BCP1 family.</text>
</comment>
<organism evidence="2 3">
    <name type="scientific">Trema orientale</name>
    <name type="common">Charcoal tree</name>
    <name type="synonym">Celtis orientalis</name>
    <dbReference type="NCBI Taxonomy" id="63057"/>
    <lineage>
        <taxon>Eukaryota</taxon>
        <taxon>Viridiplantae</taxon>
        <taxon>Streptophyta</taxon>
        <taxon>Embryophyta</taxon>
        <taxon>Tracheophyta</taxon>
        <taxon>Spermatophyta</taxon>
        <taxon>Magnoliopsida</taxon>
        <taxon>eudicotyledons</taxon>
        <taxon>Gunneridae</taxon>
        <taxon>Pentapetalae</taxon>
        <taxon>rosids</taxon>
        <taxon>fabids</taxon>
        <taxon>Rosales</taxon>
        <taxon>Cannabaceae</taxon>
        <taxon>Trema</taxon>
    </lineage>
</organism>
<dbReference type="Proteomes" id="UP000237000">
    <property type="component" value="Unassembled WGS sequence"/>
</dbReference>
<protein>
    <submittedName>
        <fullName evidence="2">BCP1 family</fullName>
    </submittedName>
</protein>